<gene>
    <name evidence="5" type="ORF">VKT23_009772</name>
</gene>
<accession>A0ABR1JG12</accession>
<dbReference type="PROSITE" id="PS50075">
    <property type="entry name" value="CARRIER"/>
    <property type="match status" value="1"/>
</dbReference>
<dbReference type="PANTHER" id="PTHR43439">
    <property type="entry name" value="PHENYLACETATE-COENZYME A LIGASE"/>
    <property type="match status" value="1"/>
</dbReference>
<dbReference type="SUPFAM" id="SSF51735">
    <property type="entry name" value="NAD(P)-binding Rossmann-fold domains"/>
    <property type="match status" value="1"/>
</dbReference>
<dbReference type="InterPro" id="IPR000873">
    <property type="entry name" value="AMP-dep_synth/lig_dom"/>
</dbReference>
<keyword evidence="1" id="KW-0596">Phosphopantetheine</keyword>
<dbReference type="EMBL" id="JBANRG010000017">
    <property type="protein sequence ID" value="KAK7458767.1"/>
    <property type="molecule type" value="Genomic_DNA"/>
</dbReference>
<organism evidence="5 6">
    <name type="scientific">Marasmiellus scandens</name>
    <dbReference type="NCBI Taxonomy" id="2682957"/>
    <lineage>
        <taxon>Eukaryota</taxon>
        <taxon>Fungi</taxon>
        <taxon>Dikarya</taxon>
        <taxon>Basidiomycota</taxon>
        <taxon>Agaricomycotina</taxon>
        <taxon>Agaricomycetes</taxon>
        <taxon>Agaricomycetidae</taxon>
        <taxon>Agaricales</taxon>
        <taxon>Marasmiineae</taxon>
        <taxon>Omphalotaceae</taxon>
        <taxon>Marasmiellus</taxon>
    </lineage>
</organism>
<keyword evidence="3" id="KW-0812">Transmembrane</keyword>
<dbReference type="Pfam" id="PF23562">
    <property type="entry name" value="AMP-binding_C_3"/>
    <property type="match status" value="1"/>
</dbReference>
<keyword evidence="2" id="KW-0597">Phosphoprotein</keyword>
<dbReference type="Gene3D" id="3.40.50.720">
    <property type="entry name" value="NAD(P)-binding Rossmann-like Domain"/>
    <property type="match status" value="1"/>
</dbReference>
<dbReference type="InterPro" id="IPR013120">
    <property type="entry name" value="FAR_NAD-bd"/>
</dbReference>
<dbReference type="Proteomes" id="UP001498398">
    <property type="component" value="Unassembled WGS sequence"/>
</dbReference>
<keyword evidence="3" id="KW-0472">Membrane</keyword>
<dbReference type="Gene3D" id="3.40.50.12780">
    <property type="entry name" value="N-terminal domain of ligase-like"/>
    <property type="match status" value="1"/>
</dbReference>
<evidence type="ECO:0000259" key="4">
    <source>
        <dbReference type="PROSITE" id="PS50075"/>
    </source>
</evidence>
<evidence type="ECO:0000256" key="1">
    <source>
        <dbReference type="ARBA" id="ARBA00022450"/>
    </source>
</evidence>
<dbReference type="PROSITE" id="PS00455">
    <property type="entry name" value="AMP_BINDING"/>
    <property type="match status" value="1"/>
</dbReference>
<protein>
    <recommendedName>
        <fullName evidence="4">Carrier domain-containing protein</fullName>
    </recommendedName>
</protein>
<dbReference type="InterPro" id="IPR009081">
    <property type="entry name" value="PP-bd_ACP"/>
</dbReference>
<dbReference type="InterPro" id="IPR020845">
    <property type="entry name" value="AMP-binding_CS"/>
</dbReference>
<dbReference type="InterPro" id="IPR051414">
    <property type="entry name" value="Adenylate-forming_Reductase"/>
</dbReference>
<keyword evidence="6" id="KW-1185">Reference proteome</keyword>
<evidence type="ECO:0000256" key="3">
    <source>
        <dbReference type="SAM" id="Phobius"/>
    </source>
</evidence>
<evidence type="ECO:0000256" key="2">
    <source>
        <dbReference type="ARBA" id="ARBA00022553"/>
    </source>
</evidence>
<feature type="transmembrane region" description="Helical" evidence="3">
    <location>
        <begin position="90"/>
        <end position="110"/>
    </location>
</feature>
<reference evidence="5 6" key="1">
    <citation type="submission" date="2024-01" db="EMBL/GenBank/DDBJ databases">
        <title>A draft genome for the cacao thread blight pathogen Marasmiellus scandens.</title>
        <authorList>
            <person name="Baruah I.K."/>
            <person name="Leung J."/>
            <person name="Bukari Y."/>
            <person name="Amoako-Attah I."/>
            <person name="Meinhardt L.W."/>
            <person name="Bailey B.A."/>
            <person name="Cohen S.P."/>
        </authorList>
    </citation>
    <scope>NUCLEOTIDE SEQUENCE [LARGE SCALE GENOMIC DNA]</scope>
    <source>
        <strain evidence="5 6">GH-19</strain>
    </source>
</reference>
<dbReference type="InterPro" id="IPR036291">
    <property type="entry name" value="NAD(P)-bd_dom_sf"/>
</dbReference>
<dbReference type="Pfam" id="PF07993">
    <property type="entry name" value="NAD_binding_4"/>
    <property type="match status" value="1"/>
</dbReference>
<proteinExistence type="predicted"/>
<feature type="domain" description="Carrier" evidence="4">
    <location>
        <begin position="567"/>
        <end position="657"/>
    </location>
</feature>
<dbReference type="SUPFAM" id="SSF56801">
    <property type="entry name" value="Acetyl-CoA synthetase-like"/>
    <property type="match status" value="1"/>
</dbReference>
<keyword evidence="3" id="KW-1133">Transmembrane helix</keyword>
<dbReference type="InterPro" id="IPR042099">
    <property type="entry name" value="ANL_N_sf"/>
</dbReference>
<dbReference type="Pfam" id="PF00501">
    <property type="entry name" value="AMP-binding"/>
    <property type="match status" value="1"/>
</dbReference>
<evidence type="ECO:0000313" key="5">
    <source>
        <dbReference type="EMBL" id="KAK7458767.1"/>
    </source>
</evidence>
<dbReference type="PANTHER" id="PTHR43439:SF2">
    <property type="entry name" value="ENZYME, PUTATIVE (JCVI)-RELATED"/>
    <property type="match status" value="1"/>
</dbReference>
<evidence type="ECO:0000313" key="6">
    <source>
        <dbReference type="Proteomes" id="UP001498398"/>
    </source>
</evidence>
<sequence>MTPFIRPKINLGYGNDHDDGINSLPELIKFNAIHNAEHLFGLQGRSGEDVNPQRITFRQLHATMEACSAWLVHQGATSGRTKREEIVRPVAILLGSDIGIYIYMAALLRIGTPVLCLSARLTPLAIAHLLNAVNPSAILISSQLSQAAEKAVTLLKSQYTLTDLPKTTIALNYEQFLPDCISDDLKTLDIPPVYDAFEPTDVDACIFHSSGTTGLPKPIYHSQAYPLIYAACHRMPVRDTPFPVNVSTLPLYHGFGLLAPSLSLSIGMPFYLFPATVIPTARSVLFALTSTNARFMFSVPSILEDILNLMGSDGLNVLQKLEILAIGGAPIKESVGDELVANGVQLLNHWGATEIGAIAPIQPVPAGYDRRYLIPRTDIGLEFVETEGGPFMRQLIGHPPGWNRSFIVQDLLEVNPADTKQVKILGRTDDLIVLATGEKIRPASLERIVAEHPKVKAALAFGDRQFSMGLIVELWDSKDLDLNDPVAVEVILGSIMPYLERGNSFVDNHGKVVKEMLILTRESAKPLIRTDKGSLARKANCEAFSAEIDQCYSRVVLLRAVPFPPPSDSEALLKTIREIVADATDQDIFRSQSGDLDTADFFEMGVDSLQAKRIHTVILGSLKATPNLPRSIEKLDLDFVFQYPSVKKLCVAIKEITLGNVTEAHDQVSESEARVRAMEAMVEKYRSYLESLTGLAMKVRTTRKENPVVKHPGSVILLTGSTGSLGCMLLARLTTDPSVSKVICINRIRKHRSDNIRERQALALERRGARITEKNWGKIVLHETDIHSHNFGLNDEAFEELLEVTHIVHNAWPVDFNMKLSSFESHIKFVSNLALLGIQSSARRPSDMPPTRLLFLSSIAVVGRYPLLHPQGPYEVPEDPLGAENTAELGYAEAKWAAERVVLAAGEIYGGLIQTSNARIGQLTGAEGCGAWNESEHFPLIVRTSRYLKLLPYLQGSLSWLPVNRAANIITELLFSAGFKSFYHVENPSRQSWSGLLRNLSFILGNGEKSSSPSSQVPLIPFPEWLDQVRKLGDDSRNKAMKIFDFLEHDFVRMASGPVILRTTNSREDSPSMVRSTSLDMGHLEEYVEYWKMAEQA</sequence>
<comment type="caution">
    <text evidence="5">The sequence shown here is derived from an EMBL/GenBank/DDBJ whole genome shotgun (WGS) entry which is preliminary data.</text>
</comment>
<name>A0ABR1JG12_9AGAR</name>